<proteinExistence type="predicted"/>
<protein>
    <submittedName>
        <fullName evidence="2">Uncharacterized protein</fullName>
    </submittedName>
</protein>
<evidence type="ECO:0000313" key="2">
    <source>
        <dbReference type="EMBL" id="KAK7285800.1"/>
    </source>
</evidence>
<reference evidence="2 3" key="1">
    <citation type="submission" date="2024-01" db="EMBL/GenBank/DDBJ databases">
        <title>The genomes of 5 underutilized Papilionoideae crops provide insights into root nodulation and disease resistance.</title>
        <authorList>
            <person name="Yuan L."/>
        </authorList>
    </citation>
    <scope>NUCLEOTIDE SEQUENCE [LARGE SCALE GENOMIC DNA]</scope>
    <source>
        <strain evidence="2">LY-2023</strain>
        <tissue evidence="2">Leaf</tissue>
    </source>
</reference>
<organism evidence="2 3">
    <name type="scientific">Clitoria ternatea</name>
    <name type="common">Butterfly pea</name>
    <dbReference type="NCBI Taxonomy" id="43366"/>
    <lineage>
        <taxon>Eukaryota</taxon>
        <taxon>Viridiplantae</taxon>
        <taxon>Streptophyta</taxon>
        <taxon>Embryophyta</taxon>
        <taxon>Tracheophyta</taxon>
        <taxon>Spermatophyta</taxon>
        <taxon>Magnoliopsida</taxon>
        <taxon>eudicotyledons</taxon>
        <taxon>Gunneridae</taxon>
        <taxon>Pentapetalae</taxon>
        <taxon>rosids</taxon>
        <taxon>fabids</taxon>
        <taxon>Fabales</taxon>
        <taxon>Fabaceae</taxon>
        <taxon>Papilionoideae</taxon>
        <taxon>50 kb inversion clade</taxon>
        <taxon>NPAAA clade</taxon>
        <taxon>indigoferoid/millettioid clade</taxon>
        <taxon>Phaseoleae</taxon>
        <taxon>Clitoria</taxon>
    </lineage>
</organism>
<keyword evidence="3" id="KW-1185">Reference proteome</keyword>
<evidence type="ECO:0000313" key="3">
    <source>
        <dbReference type="Proteomes" id="UP001359559"/>
    </source>
</evidence>
<dbReference type="EMBL" id="JAYKXN010000005">
    <property type="protein sequence ID" value="KAK7285800.1"/>
    <property type="molecule type" value="Genomic_DNA"/>
</dbReference>
<accession>A0AAN9P542</accession>
<name>A0AAN9P542_CLITE</name>
<dbReference type="AlphaFoldDB" id="A0AAN9P542"/>
<dbReference type="Proteomes" id="UP001359559">
    <property type="component" value="Unassembled WGS sequence"/>
</dbReference>
<comment type="caution">
    <text evidence="2">The sequence shown here is derived from an EMBL/GenBank/DDBJ whole genome shotgun (WGS) entry which is preliminary data.</text>
</comment>
<evidence type="ECO:0000256" key="1">
    <source>
        <dbReference type="SAM" id="MobiDB-lite"/>
    </source>
</evidence>
<gene>
    <name evidence="2" type="ORF">RJT34_20581</name>
</gene>
<sequence length="68" mass="7074">MDRQESNDLLDLTVTMNGGKGPIVDEGNENVGTAQAQRSSRNNRRVVAKDNASSSSLSNSSPAGDGVP</sequence>
<feature type="region of interest" description="Disordered" evidence="1">
    <location>
        <begin position="1"/>
        <end position="68"/>
    </location>
</feature>
<feature type="compositionally biased region" description="Polar residues" evidence="1">
    <location>
        <begin position="30"/>
        <end position="40"/>
    </location>
</feature>